<evidence type="ECO:0000313" key="1">
    <source>
        <dbReference type="EMBL" id="GCB30280.1"/>
    </source>
</evidence>
<reference evidence="1 2" key="1">
    <citation type="submission" date="2018-10" db="EMBL/GenBank/DDBJ databases">
        <title>Draft Genome Sequence of Anaerotignum sp. KCTC 15736.</title>
        <authorList>
            <person name="Choi S.H."/>
            <person name="Kim J.S."/>
            <person name="Kang S.W."/>
            <person name="Lee J.S."/>
            <person name="Park S.H."/>
        </authorList>
    </citation>
    <scope>NUCLEOTIDE SEQUENCE [LARGE SCALE GENOMIC DNA]</scope>
    <source>
        <strain evidence="1 2">KCTC 15736</strain>
    </source>
</reference>
<sequence>MEVKKIKNDLASELTKESGDAATVTISDISLYMSRSLAAGAYDLHWIQKVSDEFMDQAIWLPWSEGRKEAKVKYQYYNNDDNFKHVVKEGFVQHHHSW</sequence>
<gene>
    <name evidence="1" type="ORF">KGMB03357_19410</name>
</gene>
<proteinExistence type="predicted"/>
<name>A0A401LFF6_9FIRM</name>
<protein>
    <submittedName>
        <fullName evidence="1">Uncharacterized protein</fullName>
    </submittedName>
</protein>
<accession>A0A401LFF6</accession>
<keyword evidence="2" id="KW-1185">Reference proteome</keyword>
<dbReference type="AlphaFoldDB" id="A0A401LFF6"/>
<dbReference type="Proteomes" id="UP000287361">
    <property type="component" value="Unassembled WGS sequence"/>
</dbReference>
<dbReference type="OrthoDB" id="2064014at2"/>
<dbReference type="EMBL" id="BHVZ01000013">
    <property type="protein sequence ID" value="GCB30280.1"/>
    <property type="molecule type" value="Genomic_DNA"/>
</dbReference>
<comment type="caution">
    <text evidence="1">The sequence shown here is derived from an EMBL/GenBank/DDBJ whole genome shotgun (WGS) entry which is preliminary data.</text>
</comment>
<evidence type="ECO:0000313" key="2">
    <source>
        <dbReference type="Proteomes" id="UP000287361"/>
    </source>
</evidence>
<organism evidence="1 2">
    <name type="scientific">Anaerotignum faecicola</name>
    <dbReference type="NCBI Taxonomy" id="2358141"/>
    <lineage>
        <taxon>Bacteria</taxon>
        <taxon>Bacillati</taxon>
        <taxon>Bacillota</taxon>
        <taxon>Clostridia</taxon>
        <taxon>Lachnospirales</taxon>
        <taxon>Anaerotignaceae</taxon>
        <taxon>Anaerotignum</taxon>
    </lineage>
</organism>